<accession>A0A0B7AA54</accession>
<dbReference type="EMBL" id="HACG01030803">
    <property type="protein sequence ID" value="CEK77668.1"/>
    <property type="molecule type" value="Transcribed_RNA"/>
</dbReference>
<sequence length="68" mass="7813">PGHYSLIPLYLWKVYIFGAPDEVPSCSPPFDLAFNLQSVWLGYICQELDSCRQSLKDHKDTNPPTMIR</sequence>
<reference evidence="1" key="1">
    <citation type="submission" date="2014-12" db="EMBL/GenBank/DDBJ databases">
        <title>Insight into the proteome of Arion vulgaris.</title>
        <authorList>
            <person name="Aradska J."/>
            <person name="Bulat T."/>
            <person name="Smidak R."/>
            <person name="Sarate P."/>
            <person name="Gangsoo J."/>
            <person name="Sialana F."/>
            <person name="Bilban M."/>
            <person name="Lubec G."/>
        </authorList>
    </citation>
    <scope>NUCLEOTIDE SEQUENCE</scope>
    <source>
        <tissue evidence="1">Skin</tissue>
    </source>
</reference>
<dbReference type="AlphaFoldDB" id="A0A0B7AA54"/>
<name>A0A0B7AA54_9EUPU</name>
<organism evidence="1">
    <name type="scientific">Arion vulgaris</name>
    <dbReference type="NCBI Taxonomy" id="1028688"/>
    <lineage>
        <taxon>Eukaryota</taxon>
        <taxon>Metazoa</taxon>
        <taxon>Spiralia</taxon>
        <taxon>Lophotrochozoa</taxon>
        <taxon>Mollusca</taxon>
        <taxon>Gastropoda</taxon>
        <taxon>Heterobranchia</taxon>
        <taxon>Euthyneura</taxon>
        <taxon>Panpulmonata</taxon>
        <taxon>Eupulmonata</taxon>
        <taxon>Stylommatophora</taxon>
        <taxon>Helicina</taxon>
        <taxon>Arionoidea</taxon>
        <taxon>Arionidae</taxon>
        <taxon>Arion</taxon>
    </lineage>
</organism>
<feature type="non-terminal residue" evidence="1">
    <location>
        <position position="1"/>
    </location>
</feature>
<protein>
    <submittedName>
        <fullName evidence="1">Uncharacterized protein</fullName>
    </submittedName>
</protein>
<evidence type="ECO:0000313" key="1">
    <source>
        <dbReference type="EMBL" id="CEK77668.1"/>
    </source>
</evidence>
<proteinExistence type="predicted"/>
<gene>
    <name evidence="1" type="primary">ORF106013</name>
</gene>